<dbReference type="Gene3D" id="3.20.20.370">
    <property type="entry name" value="Glycoside hydrolase/deacetylase"/>
    <property type="match status" value="1"/>
</dbReference>
<dbReference type="EMBL" id="JAUSVR010000021">
    <property type="protein sequence ID" value="MDQ0513081.1"/>
    <property type="molecule type" value="Genomic_DNA"/>
</dbReference>
<proteinExistence type="predicted"/>
<evidence type="ECO:0000313" key="1">
    <source>
        <dbReference type="EMBL" id="MDQ0513081.1"/>
    </source>
</evidence>
<reference evidence="1 2" key="1">
    <citation type="submission" date="2023-07" db="EMBL/GenBank/DDBJ databases">
        <title>Genomic Encyclopedia of Type Strains, Phase IV (KMG-IV): sequencing the most valuable type-strain genomes for metagenomic binning, comparative biology and taxonomic classification.</title>
        <authorList>
            <person name="Goeker M."/>
        </authorList>
    </citation>
    <scope>NUCLEOTIDE SEQUENCE [LARGE SCALE GENOMIC DNA]</scope>
    <source>
        <strain evidence="1 2">DSM 15561</strain>
    </source>
</reference>
<comment type="caution">
    <text evidence="1">The sequence shown here is derived from an EMBL/GenBank/DDBJ whole genome shotgun (WGS) entry which is preliminary data.</text>
</comment>
<evidence type="ECO:0000313" key="2">
    <source>
        <dbReference type="Proteomes" id="UP001235094"/>
    </source>
</evidence>
<dbReference type="Proteomes" id="UP001235094">
    <property type="component" value="Unassembled WGS sequence"/>
</dbReference>
<keyword evidence="2" id="KW-1185">Reference proteome</keyword>
<protein>
    <recommendedName>
        <fullName evidence="3">Polysaccharide deacetylase</fullName>
    </recommendedName>
</protein>
<gene>
    <name evidence="1" type="ORF">QOZ99_003997</name>
</gene>
<name>A0ABU0LWI6_9HYPH</name>
<organism evidence="1 2">
    <name type="scientific">Ancylobacter amanitiformis</name>
    <dbReference type="NCBI Taxonomy" id="217069"/>
    <lineage>
        <taxon>Bacteria</taxon>
        <taxon>Pseudomonadati</taxon>
        <taxon>Pseudomonadota</taxon>
        <taxon>Alphaproteobacteria</taxon>
        <taxon>Hyphomicrobiales</taxon>
        <taxon>Xanthobacteraceae</taxon>
        <taxon>Ancylobacter</taxon>
    </lineage>
</organism>
<evidence type="ECO:0008006" key="3">
    <source>
        <dbReference type="Google" id="ProtNLM"/>
    </source>
</evidence>
<sequence>MDRLTIHLTVDVGPADAVLGRGGDIDADWSATLQGSELLFEALARLADRRGEPVGTTWFLRADRLIHAQFGDRLAIVERFEQLVARHVAHHGGPAPELGWMPQLYGSGSAAIDHDDLAQTHAKLAASGRAPCSVRMGNCYHDNRTMAALAELGIAFDSSALPGRVKMEGGWRLDWSPTPDHPFRPSRADYRQPGVPALDIIEVPLTMLPIQAPYDAVPLARYVNPAMRAELLWPGLADLVATREDLVLIVHPDEVYPARQAAGHPLIDYSIQTLMANLARLEALAQRIGRRASFRPLSEVAPPEL</sequence>
<dbReference type="RefSeq" id="WP_306891725.1">
    <property type="nucleotide sequence ID" value="NZ_JAUSVR010000021.1"/>
</dbReference>
<accession>A0ABU0LWI6</accession>